<sequence>MIVTVGGFAVEYVRFTRCAECGKAIGDEVGQPGFGYWRHVVDDNSHHPKIPRFVGDNLPETIRAGGVDDDGLDNVTGSQQCRDCGHTRREHYRGRSTCMYARPDSQHGFDCPCGEYVEPVVLEQPVPELVPAEVVCAWCDVIYPDSPHEPDCPAYGDLTRLENAITDVIRAHAFVPLHDRYAIARHLIAEGWRPRT</sequence>
<evidence type="ECO:0000313" key="2">
    <source>
        <dbReference type="Proteomes" id="UP001059489"/>
    </source>
</evidence>
<keyword evidence="2" id="KW-1185">Reference proteome</keyword>
<dbReference type="Proteomes" id="UP001059489">
    <property type="component" value="Segment"/>
</dbReference>
<organism evidence="1 2">
    <name type="scientific">Gordonia phage APunk</name>
    <dbReference type="NCBI Taxonomy" id="2926082"/>
    <lineage>
        <taxon>Viruses</taxon>
        <taxon>Duplodnaviria</taxon>
        <taxon>Heunggongvirae</taxon>
        <taxon>Uroviricota</taxon>
        <taxon>Caudoviricetes</taxon>
        <taxon>Stackebrandtviridae</taxon>
        <taxon>Schenleyvirinae</taxon>
        <taxon>Zitchvirus</taxon>
        <taxon>Zitchvirus apunk</taxon>
    </lineage>
</organism>
<reference evidence="1" key="1">
    <citation type="submission" date="2022-06" db="EMBL/GenBank/DDBJ databases">
        <authorList>
            <person name="Harrison M."/>
            <person name="Anderman E."/>
            <person name="Dini T."/>
            <person name="Eldabh K."/>
            <person name="Frino T."/>
            <person name="Milavec J."/>
            <person name="Profrock V."/>
            <person name="Qyshkollari T."/>
            <person name="Sayed A."/>
            <person name="Virtue R."/>
            <person name="Bieri S.M."/>
            <person name="Bultje S."/>
            <person name="Chang H."/>
            <person name="Harsh E."/>
            <person name="Harsh J."/>
            <person name="Kok S.K."/>
            <person name="Lacroix V.J."/>
            <person name="McCurdy J.B."/>
            <person name="Nguyen A.V."/>
            <person name="Pastoor E.C."/>
            <person name="Ribbe G.J."/>
            <person name="Schneider L.A."/>
            <person name="Schroeder J.E."/>
            <person name="Steen S.B."/>
            <person name="Stob E.J."/>
            <person name="Sytsema I.L."/>
            <person name="Timmer L.J."/>
            <person name="Tsurho V."/>
            <person name="Van B.A."/>
            <person name="Verhoeven A.R."/>
            <person name="Vroon N.G."/>
            <person name="Wan G."/>
            <person name="Woldt K.M."/>
            <person name="Wertz J.T."/>
            <person name="DeJong R.J."/>
            <person name="Delesalle V.A."/>
            <person name="Garlena R.A."/>
            <person name="Russell D.A."/>
            <person name="Jacobs-Sera D."/>
            <person name="Hatfull G.F."/>
        </authorList>
    </citation>
    <scope>NUCLEOTIDE SEQUENCE</scope>
</reference>
<accession>A0A976U9T8</accession>
<evidence type="ECO:0000313" key="1">
    <source>
        <dbReference type="EMBL" id="UVF61703.1"/>
    </source>
</evidence>
<name>A0A976U9T8_9CAUD</name>
<protein>
    <submittedName>
        <fullName evidence="1">Uncharacterized protein</fullName>
    </submittedName>
</protein>
<proteinExistence type="predicted"/>
<gene>
    <name evidence="1" type="primary">82</name>
    <name evidence="1" type="ORF">SEA_APUNK_82</name>
</gene>
<dbReference type="EMBL" id="ON755186">
    <property type="protein sequence ID" value="UVF61703.1"/>
    <property type="molecule type" value="Genomic_DNA"/>
</dbReference>